<reference evidence="2" key="1">
    <citation type="journal article" date="2014" name="Int. J. Syst. Evol. Microbiol.">
        <title>Complete genome sequence of Corynebacterium casei LMG S-19264T (=DSM 44701T), isolated from a smear-ripened cheese.</title>
        <authorList>
            <consortium name="US DOE Joint Genome Institute (JGI-PGF)"/>
            <person name="Walter F."/>
            <person name="Albersmeier A."/>
            <person name="Kalinowski J."/>
            <person name="Ruckert C."/>
        </authorList>
    </citation>
    <scope>NUCLEOTIDE SEQUENCE</scope>
    <source>
        <strain evidence="2">KCTC 12988</strain>
    </source>
</reference>
<comment type="caution">
    <text evidence="2">The sequence shown here is derived from an EMBL/GenBank/DDBJ whole genome shotgun (WGS) entry which is preliminary data.</text>
</comment>
<keyword evidence="3" id="KW-1185">Reference proteome</keyword>
<accession>A0A918TSB0</accession>
<protein>
    <recommendedName>
        <fullName evidence="1">TIR domain-containing protein</fullName>
    </recommendedName>
</protein>
<proteinExistence type="predicted"/>
<dbReference type="Gene3D" id="3.40.50.10140">
    <property type="entry name" value="Toll/interleukin-1 receptor homology (TIR) domain"/>
    <property type="match status" value="1"/>
</dbReference>
<evidence type="ECO:0000313" key="3">
    <source>
        <dbReference type="Proteomes" id="UP000644507"/>
    </source>
</evidence>
<dbReference type="SMART" id="SM00255">
    <property type="entry name" value="TIR"/>
    <property type="match status" value="1"/>
</dbReference>
<gene>
    <name evidence="2" type="ORF">GCM10007100_28940</name>
</gene>
<dbReference type="PROSITE" id="PS50104">
    <property type="entry name" value="TIR"/>
    <property type="match status" value="1"/>
</dbReference>
<evidence type="ECO:0000313" key="2">
    <source>
        <dbReference type="EMBL" id="GHC59883.1"/>
    </source>
</evidence>
<dbReference type="EMBL" id="BMXI01000012">
    <property type="protein sequence ID" value="GHC59883.1"/>
    <property type="molecule type" value="Genomic_DNA"/>
</dbReference>
<feature type="domain" description="TIR" evidence="1">
    <location>
        <begin position="1"/>
        <end position="142"/>
    </location>
</feature>
<dbReference type="GO" id="GO:0007165">
    <property type="term" value="P:signal transduction"/>
    <property type="evidence" value="ECO:0007669"/>
    <property type="project" value="InterPro"/>
</dbReference>
<reference evidence="2" key="2">
    <citation type="submission" date="2020-09" db="EMBL/GenBank/DDBJ databases">
        <authorList>
            <person name="Sun Q."/>
            <person name="Kim S."/>
        </authorList>
    </citation>
    <scope>NUCLEOTIDE SEQUENCE</scope>
    <source>
        <strain evidence="2">KCTC 12988</strain>
    </source>
</reference>
<dbReference type="SUPFAM" id="SSF52200">
    <property type="entry name" value="Toll/Interleukin receptor TIR domain"/>
    <property type="match status" value="1"/>
</dbReference>
<dbReference type="RefSeq" id="WP_189571248.1">
    <property type="nucleotide sequence ID" value="NZ_BMXI01000012.1"/>
</dbReference>
<dbReference type="Pfam" id="PF13676">
    <property type="entry name" value="TIR_2"/>
    <property type="match status" value="1"/>
</dbReference>
<dbReference type="InterPro" id="IPR035897">
    <property type="entry name" value="Toll_tir_struct_dom_sf"/>
</dbReference>
<evidence type="ECO:0000259" key="1">
    <source>
        <dbReference type="PROSITE" id="PS50104"/>
    </source>
</evidence>
<dbReference type="Proteomes" id="UP000644507">
    <property type="component" value="Unassembled WGS sequence"/>
</dbReference>
<dbReference type="InterPro" id="IPR000157">
    <property type="entry name" value="TIR_dom"/>
</dbReference>
<sequence>MSSLFFSYSHVDETLRNELQKHLTMLERSGTIQSWHDRCIKAGDELDPAISTELENADVILLLVSPDFLASRYCYELEMTRAMERHQEGSARVIPVILRPCDWTDAPFGKLLAAPKDGKAITLWPDRDSALLDVTRQIKDALPKTPSQPKSQSRPTSEAFVIPTPASPVQGMVRSSNLSVRQNFTQADKDRFLEESFDYISLYFKNTLQELQDRYEDIETRHKAIDATCFFSEIYRNGDSVAKAYIHHGGASLFGGGIVYGTSPNRNTINESLNVEVGEQSLGLKPMGMAMAFHTEARKGALTQQGAAEYFWSILIAPLQR</sequence>
<organism evidence="2 3">
    <name type="scientific">Roseibacillus persicicus</name>
    <dbReference type="NCBI Taxonomy" id="454148"/>
    <lineage>
        <taxon>Bacteria</taxon>
        <taxon>Pseudomonadati</taxon>
        <taxon>Verrucomicrobiota</taxon>
        <taxon>Verrucomicrobiia</taxon>
        <taxon>Verrucomicrobiales</taxon>
        <taxon>Verrucomicrobiaceae</taxon>
        <taxon>Roseibacillus</taxon>
    </lineage>
</organism>
<dbReference type="AlphaFoldDB" id="A0A918TSB0"/>
<name>A0A918TSB0_9BACT</name>